<feature type="region of interest" description="Disordered" evidence="1">
    <location>
        <begin position="62"/>
        <end position="109"/>
    </location>
</feature>
<evidence type="ECO:0000313" key="4">
    <source>
        <dbReference type="Proteomes" id="UP001180020"/>
    </source>
</evidence>
<dbReference type="InterPro" id="IPR039146">
    <property type="entry name" value="GPANK1"/>
</dbReference>
<dbReference type="InterPro" id="IPR000467">
    <property type="entry name" value="G_patch_dom"/>
</dbReference>
<comment type="caution">
    <text evidence="3">The sequence shown here is derived from an EMBL/GenBank/DDBJ whole genome shotgun (WGS) entry which is preliminary data.</text>
</comment>
<proteinExistence type="predicted"/>
<name>A0AAV9FFX5_ACOCL</name>
<keyword evidence="4" id="KW-1185">Reference proteome</keyword>
<dbReference type="EMBL" id="JAUJYO010000001">
    <property type="protein sequence ID" value="KAK1324496.1"/>
    <property type="molecule type" value="Genomic_DNA"/>
</dbReference>
<reference evidence="3" key="1">
    <citation type="journal article" date="2023" name="Nat. Commun.">
        <title>Diploid and tetraploid genomes of Acorus and the evolution of monocots.</title>
        <authorList>
            <person name="Ma L."/>
            <person name="Liu K.W."/>
            <person name="Li Z."/>
            <person name="Hsiao Y.Y."/>
            <person name="Qi Y."/>
            <person name="Fu T."/>
            <person name="Tang G.D."/>
            <person name="Zhang D."/>
            <person name="Sun W.H."/>
            <person name="Liu D.K."/>
            <person name="Li Y."/>
            <person name="Chen G.Z."/>
            <person name="Liu X.D."/>
            <person name="Liao X.Y."/>
            <person name="Jiang Y.T."/>
            <person name="Yu X."/>
            <person name="Hao Y."/>
            <person name="Huang J."/>
            <person name="Zhao X.W."/>
            <person name="Ke S."/>
            <person name="Chen Y.Y."/>
            <person name="Wu W.L."/>
            <person name="Hsu J.L."/>
            <person name="Lin Y.F."/>
            <person name="Huang M.D."/>
            <person name="Li C.Y."/>
            <person name="Huang L."/>
            <person name="Wang Z.W."/>
            <person name="Zhao X."/>
            <person name="Zhong W.Y."/>
            <person name="Peng D.H."/>
            <person name="Ahmad S."/>
            <person name="Lan S."/>
            <person name="Zhang J.S."/>
            <person name="Tsai W.C."/>
            <person name="Van de Peer Y."/>
            <person name="Liu Z.J."/>
        </authorList>
    </citation>
    <scope>NUCLEOTIDE SEQUENCE</scope>
    <source>
        <strain evidence="3">CP</strain>
    </source>
</reference>
<evidence type="ECO:0000313" key="3">
    <source>
        <dbReference type="EMBL" id="KAK1324496.1"/>
    </source>
</evidence>
<organism evidence="3 4">
    <name type="scientific">Acorus calamus</name>
    <name type="common">Sweet flag</name>
    <dbReference type="NCBI Taxonomy" id="4465"/>
    <lineage>
        <taxon>Eukaryota</taxon>
        <taxon>Viridiplantae</taxon>
        <taxon>Streptophyta</taxon>
        <taxon>Embryophyta</taxon>
        <taxon>Tracheophyta</taxon>
        <taxon>Spermatophyta</taxon>
        <taxon>Magnoliopsida</taxon>
        <taxon>Liliopsida</taxon>
        <taxon>Acoraceae</taxon>
        <taxon>Acorus</taxon>
    </lineage>
</organism>
<dbReference type="Pfam" id="PF01585">
    <property type="entry name" value="G-patch"/>
    <property type="match status" value="1"/>
</dbReference>
<dbReference type="AlphaFoldDB" id="A0AAV9FFX5"/>
<dbReference type="GO" id="GO:0003676">
    <property type="term" value="F:nucleic acid binding"/>
    <property type="evidence" value="ECO:0007669"/>
    <property type="project" value="InterPro"/>
</dbReference>
<feature type="compositionally biased region" description="Basic and acidic residues" evidence="1">
    <location>
        <begin position="70"/>
        <end position="93"/>
    </location>
</feature>
<dbReference type="PROSITE" id="PS50174">
    <property type="entry name" value="G_PATCH"/>
    <property type="match status" value="1"/>
</dbReference>
<dbReference type="SMART" id="SM00443">
    <property type="entry name" value="G_patch"/>
    <property type="match status" value="1"/>
</dbReference>
<reference evidence="3" key="2">
    <citation type="submission" date="2023-06" db="EMBL/GenBank/DDBJ databases">
        <authorList>
            <person name="Ma L."/>
            <person name="Liu K.-W."/>
            <person name="Li Z."/>
            <person name="Hsiao Y.-Y."/>
            <person name="Qi Y."/>
            <person name="Fu T."/>
            <person name="Tang G."/>
            <person name="Zhang D."/>
            <person name="Sun W.-H."/>
            <person name="Liu D.-K."/>
            <person name="Li Y."/>
            <person name="Chen G.-Z."/>
            <person name="Liu X.-D."/>
            <person name="Liao X.-Y."/>
            <person name="Jiang Y.-T."/>
            <person name="Yu X."/>
            <person name="Hao Y."/>
            <person name="Huang J."/>
            <person name="Zhao X.-W."/>
            <person name="Ke S."/>
            <person name="Chen Y.-Y."/>
            <person name="Wu W.-L."/>
            <person name="Hsu J.-L."/>
            <person name="Lin Y.-F."/>
            <person name="Huang M.-D."/>
            <person name="Li C.-Y."/>
            <person name="Huang L."/>
            <person name="Wang Z.-W."/>
            <person name="Zhao X."/>
            <person name="Zhong W.-Y."/>
            <person name="Peng D.-H."/>
            <person name="Ahmad S."/>
            <person name="Lan S."/>
            <person name="Zhang J.-S."/>
            <person name="Tsai W.-C."/>
            <person name="Van De Peer Y."/>
            <person name="Liu Z.-J."/>
        </authorList>
    </citation>
    <scope>NUCLEOTIDE SEQUENCE</scope>
    <source>
        <strain evidence="3">CP</strain>
        <tissue evidence="3">Leaves</tissue>
    </source>
</reference>
<protein>
    <recommendedName>
        <fullName evidence="2">G-patch domain-containing protein</fullName>
    </recommendedName>
</protein>
<dbReference type="PANTHER" id="PTHR20923">
    <property type="entry name" value="BAT4 PROTEIN-RELATED"/>
    <property type="match status" value="1"/>
</dbReference>
<feature type="domain" description="G-patch" evidence="2">
    <location>
        <begin position="29"/>
        <end position="75"/>
    </location>
</feature>
<accession>A0AAV9FFX5</accession>
<gene>
    <name evidence="3" type="ORF">QJS10_CPA01g00034</name>
</gene>
<evidence type="ECO:0000256" key="1">
    <source>
        <dbReference type="SAM" id="MobiDB-lite"/>
    </source>
</evidence>
<evidence type="ECO:0000259" key="2">
    <source>
        <dbReference type="PROSITE" id="PS50174"/>
    </source>
</evidence>
<sequence length="137" mass="15754">MVHKTAFINRFPSMGEEMSSSSSSVALDSSNKGFQLLKKSGWKEGTGLGVLEQGRLEPLETHVKKNKRGIGAEKVKRNVRKLPEDSSSKEKNKNVNLQNIKKPKSSKRIRKMLEEDARMKEREFEQAFFREFWPDNV</sequence>
<dbReference type="Proteomes" id="UP001180020">
    <property type="component" value="Unassembled WGS sequence"/>
</dbReference>
<dbReference type="PANTHER" id="PTHR20923:SF1">
    <property type="entry name" value="G PATCH DOMAIN AND ANKYRIN REPEAT-CONTAINING PROTEIN 1"/>
    <property type="match status" value="1"/>
</dbReference>